<dbReference type="GO" id="GO:0005634">
    <property type="term" value="C:nucleus"/>
    <property type="evidence" value="ECO:0007669"/>
    <property type="project" value="TreeGrafter"/>
</dbReference>
<dbReference type="AlphaFoldDB" id="A0A0D3CEE0"/>
<dbReference type="InterPro" id="IPR008383">
    <property type="entry name" value="API5"/>
</dbReference>
<evidence type="ECO:0000256" key="1">
    <source>
        <dbReference type="ARBA" id="ARBA00022703"/>
    </source>
</evidence>
<sequence>MKRSIGSARQLEGSISRRNVRELSMGFSTKRPEKTTPRDSVLDSDHIDRFISCLQIALPFFVRGAPGTKFLNYMNTHILPAFEKKTLAARAEELDLLRALAEISSYTTTLVAHQMLPEIVQLLKKYMPARKTGEEMNFTYVECLLYVLNHMPSDRLGEYFSESYKEFTERSFPKPTSRPKRHKASHSPPWLLSHSSASPLLHLSLSLRNENRSTDELAASSSSSFVCSSTQDPDFTAACLHRRLLPSPPPLKSQPLTFVTFPVAIPLAYPHDVFEIDRTSLVKTKAHLWCRRLFTNLASFGNDLNFPIHVH</sequence>
<reference evidence="3" key="2">
    <citation type="submission" date="2015-03" db="UniProtKB">
        <authorList>
            <consortium name="EnsemblPlants"/>
        </authorList>
    </citation>
    <scope>IDENTIFICATION</scope>
</reference>
<dbReference type="EnsemblPlants" id="Bo5g057310.1">
    <property type="protein sequence ID" value="Bo5g057310.1"/>
    <property type="gene ID" value="Bo5g057310"/>
</dbReference>
<evidence type="ECO:0000313" key="3">
    <source>
        <dbReference type="EnsemblPlants" id="Bo5g057310.1"/>
    </source>
</evidence>
<dbReference type="OMA" id="VAHQMLP"/>
<dbReference type="PANTHER" id="PTHR12758:SF19">
    <property type="entry name" value="APOPTOSIS INHIBITOR 5"/>
    <property type="match status" value="1"/>
</dbReference>
<proteinExistence type="predicted"/>
<dbReference type="HOGENOM" id="CLU_895317_0_0_1"/>
<feature type="region of interest" description="Disordered" evidence="2">
    <location>
        <begin position="170"/>
        <end position="191"/>
    </location>
</feature>
<protein>
    <submittedName>
        <fullName evidence="3">Uncharacterized protein</fullName>
    </submittedName>
</protein>
<dbReference type="eggNOG" id="KOG2213">
    <property type="taxonomic scope" value="Eukaryota"/>
</dbReference>
<dbReference type="GO" id="GO:0043067">
    <property type="term" value="P:regulation of programmed cell death"/>
    <property type="evidence" value="ECO:0007669"/>
    <property type="project" value="TreeGrafter"/>
</dbReference>
<name>A0A0D3CEE0_BRAOL</name>
<dbReference type="Proteomes" id="UP000032141">
    <property type="component" value="Chromosome C5"/>
</dbReference>
<dbReference type="STRING" id="109376.A0A0D3CEE0"/>
<evidence type="ECO:0000313" key="4">
    <source>
        <dbReference type="Proteomes" id="UP000032141"/>
    </source>
</evidence>
<dbReference type="PANTHER" id="PTHR12758">
    <property type="entry name" value="APOPTOSIS INHIBITOR 5-RELATED"/>
    <property type="match status" value="1"/>
</dbReference>
<keyword evidence="4" id="KW-1185">Reference proteome</keyword>
<reference evidence="3 4" key="1">
    <citation type="journal article" date="2014" name="Genome Biol.">
        <title>Transcriptome and methylome profiling reveals relics of genome dominance in the mesopolyploid Brassica oleracea.</title>
        <authorList>
            <person name="Parkin I.A."/>
            <person name="Koh C."/>
            <person name="Tang H."/>
            <person name="Robinson S.J."/>
            <person name="Kagale S."/>
            <person name="Clarke W.E."/>
            <person name="Town C.D."/>
            <person name="Nixon J."/>
            <person name="Krishnakumar V."/>
            <person name="Bidwell S.L."/>
            <person name="Denoeud F."/>
            <person name="Belcram H."/>
            <person name="Links M.G."/>
            <person name="Just J."/>
            <person name="Clarke C."/>
            <person name="Bender T."/>
            <person name="Huebert T."/>
            <person name="Mason A.S."/>
            <person name="Pires J.C."/>
            <person name="Barker G."/>
            <person name="Moore J."/>
            <person name="Walley P.G."/>
            <person name="Manoli S."/>
            <person name="Batley J."/>
            <person name="Edwards D."/>
            <person name="Nelson M.N."/>
            <person name="Wang X."/>
            <person name="Paterson A.H."/>
            <person name="King G."/>
            <person name="Bancroft I."/>
            <person name="Chalhoub B."/>
            <person name="Sharpe A.G."/>
        </authorList>
    </citation>
    <scope>NUCLEOTIDE SEQUENCE</scope>
    <source>
        <strain evidence="3 4">cv. TO1000</strain>
    </source>
</reference>
<dbReference type="Pfam" id="PF05918">
    <property type="entry name" value="API5"/>
    <property type="match status" value="1"/>
</dbReference>
<organism evidence="3 4">
    <name type="scientific">Brassica oleracea var. oleracea</name>
    <dbReference type="NCBI Taxonomy" id="109376"/>
    <lineage>
        <taxon>Eukaryota</taxon>
        <taxon>Viridiplantae</taxon>
        <taxon>Streptophyta</taxon>
        <taxon>Embryophyta</taxon>
        <taxon>Tracheophyta</taxon>
        <taxon>Spermatophyta</taxon>
        <taxon>Magnoliopsida</taxon>
        <taxon>eudicotyledons</taxon>
        <taxon>Gunneridae</taxon>
        <taxon>Pentapetalae</taxon>
        <taxon>rosids</taxon>
        <taxon>malvids</taxon>
        <taxon>Brassicales</taxon>
        <taxon>Brassicaceae</taxon>
        <taxon>Brassiceae</taxon>
        <taxon>Brassica</taxon>
    </lineage>
</organism>
<evidence type="ECO:0000256" key="2">
    <source>
        <dbReference type="SAM" id="MobiDB-lite"/>
    </source>
</evidence>
<keyword evidence="1" id="KW-0053">Apoptosis</keyword>
<dbReference type="Gramene" id="Bo5g057310.1">
    <property type="protein sequence ID" value="Bo5g057310.1"/>
    <property type="gene ID" value="Bo5g057310"/>
</dbReference>
<accession>A0A0D3CEE0</accession>
<dbReference type="GO" id="GO:0003729">
    <property type="term" value="F:mRNA binding"/>
    <property type="evidence" value="ECO:0007669"/>
    <property type="project" value="TreeGrafter"/>
</dbReference>